<evidence type="ECO:0000259" key="4">
    <source>
        <dbReference type="PROSITE" id="PS50932"/>
    </source>
</evidence>
<dbReference type="Pfam" id="PF13407">
    <property type="entry name" value="Peripla_BP_4"/>
    <property type="match status" value="1"/>
</dbReference>
<dbReference type="GO" id="GO:0003677">
    <property type="term" value="F:DNA binding"/>
    <property type="evidence" value="ECO:0007669"/>
    <property type="project" value="UniProtKB-KW"/>
</dbReference>
<feature type="domain" description="HTH lacI-type" evidence="4">
    <location>
        <begin position="5"/>
        <end position="59"/>
    </location>
</feature>
<dbReference type="PROSITE" id="PS50932">
    <property type="entry name" value="HTH_LACI_2"/>
    <property type="match status" value="1"/>
</dbReference>
<keyword evidence="3" id="KW-0804">Transcription</keyword>
<dbReference type="CDD" id="cd06267">
    <property type="entry name" value="PBP1_LacI_sugar_binding-like"/>
    <property type="match status" value="1"/>
</dbReference>
<organism evidence="5 6">
    <name type="scientific">Mucilaginibacter pankratovii</name>
    <dbReference type="NCBI Taxonomy" id="2772110"/>
    <lineage>
        <taxon>Bacteria</taxon>
        <taxon>Pseudomonadati</taxon>
        <taxon>Bacteroidota</taxon>
        <taxon>Sphingobacteriia</taxon>
        <taxon>Sphingobacteriales</taxon>
        <taxon>Sphingobacteriaceae</taxon>
        <taxon>Mucilaginibacter</taxon>
    </lineage>
</organism>
<dbReference type="InterPro" id="IPR025997">
    <property type="entry name" value="SBP_2_dom"/>
</dbReference>
<dbReference type="SUPFAM" id="SSF53822">
    <property type="entry name" value="Periplasmic binding protein-like I"/>
    <property type="match status" value="1"/>
</dbReference>
<dbReference type="SUPFAM" id="SSF47413">
    <property type="entry name" value="lambda repressor-like DNA-binding domains"/>
    <property type="match status" value="1"/>
</dbReference>
<evidence type="ECO:0000256" key="2">
    <source>
        <dbReference type="ARBA" id="ARBA00023125"/>
    </source>
</evidence>
<dbReference type="SMART" id="SM00354">
    <property type="entry name" value="HTH_LACI"/>
    <property type="match status" value="1"/>
</dbReference>
<sequence>MYKPATIKDIALALKLSPSTVSRALRDGYEISAATKKIVAEYAKSVNYKSNPNALSLKNKRSYSIGIVVPELANSFFSQAIAGIESIAYEKGYHTIITQTHDSSERELINVNHLANRSVDGLLISMSSGTADYAFLQKLHQDGLPIVFFDRIIAEIDTFKVTSDNFNASYEATLSLIAAGCTKIAVLANAPQLSITNERFAGYQKALVENDIPFRPELIRNCLKGGSDNQEVEEAVKELLSGMDKPDAIFITSDRISISCIRALKKLKFDPQKIRVLGFSNSDVVDLLQPGLSYVRQKAFEMGEIAVSMLLKLIESKYPITEFETRKLSTELYSLTPPL</sequence>
<keyword evidence="6" id="KW-1185">Reference proteome</keyword>
<dbReference type="RefSeq" id="WP_191187115.1">
    <property type="nucleotide sequence ID" value="NZ_JACWMY010000001.1"/>
</dbReference>
<dbReference type="InterPro" id="IPR010982">
    <property type="entry name" value="Lambda_DNA-bd_dom_sf"/>
</dbReference>
<dbReference type="Proteomes" id="UP000606600">
    <property type="component" value="Unassembled WGS sequence"/>
</dbReference>
<keyword evidence="2 5" id="KW-0238">DNA-binding</keyword>
<dbReference type="PANTHER" id="PTHR30146:SF109">
    <property type="entry name" value="HTH-TYPE TRANSCRIPTIONAL REGULATOR GALS"/>
    <property type="match status" value="1"/>
</dbReference>
<evidence type="ECO:0000256" key="3">
    <source>
        <dbReference type="ARBA" id="ARBA00023163"/>
    </source>
</evidence>
<dbReference type="InterPro" id="IPR000843">
    <property type="entry name" value="HTH_LacI"/>
</dbReference>
<protein>
    <submittedName>
        <fullName evidence="5">LacI family DNA-binding transcriptional regulator</fullName>
    </submittedName>
</protein>
<evidence type="ECO:0000313" key="6">
    <source>
        <dbReference type="Proteomes" id="UP000606600"/>
    </source>
</evidence>
<reference evidence="5 6" key="1">
    <citation type="submission" date="2020-09" db="EMBL/GenBank/DDBJ databases">
        <title>Novel species of Mucilaginibacter isolated from a glacier on the Tibetan Plateau.</title>
        <authorList>
            <person name="Liu Q."/>
            <person name="Xin Y.-H."/>
        </authorList>
    </citation>
    <scope>NUCLEOTIDE SEQUENCE [LARGE SCALE GENOMIC DNA]</scope>
    <source>
        <strain evidence="5 6">ZT4R22</strain>
    </source>
</reference>
<keyword evidence="1" id="KW-0805">Transcription regulation</keyword>
<evidence type="ECO:0000256" key="1">
    <source>
        <dbReference type="ARBA" id="ARBA00023015"/>
    </source>
</evidence>
<name>A0ABR7WM85_9SPHI</name>
<dbReference type="CDD" id="cd01392">
    <property type="entry name" value="HTH_LacI"/>
    <property type="match status" value="1"/>
</dbReference>
<dbReference type="PANTHER" id="PTHR30146">
    <property type="entry name" value="LACI-RELATED TRANSCRIPTIONAL REPRESSOR"/>
    <property type="match status" value="1"/>
</dbReference>
<dbReference type="EMBL" id="JACWMY010000001">
    <property type="protein sequence ID" value="MBD1362432.1"/>
    <property type="molecule type" value="Genomic_DNA"/>
</dbReference>
<comment type="caution">
    <text evidence="5">The sequence shown here is derived from an EMBL/GenBank/DDBJ whole genome shotgun (WGS) entry which is preliminary data.</text>
</comment>
<proteinExistence type="predicted"/>
<dbReference type="Gene3D" id="3.40.50.2300">
    <property type="match status" value="2"/>
</dbReference>
<evidence type="ECO:0000313" key="5">
    <source>
        <dbReference type="EMBL" id="MBD1362432.1"/>
    </source>
</evidence>
<gene>
    <name evidence="5" type="ORF">IDJ77_01300</name>
</gene>
<accession>A0ABR7WM85</accession>
<dbReference type="InterPro" id="IPR028082">
    <property type="entry name" value="Peripla_BP_I"/>
</dbReference>
<dbReference type="Pfam" id="PF00356">
    <property type="entry name" value="LacI"/>
    <property type="match status" value="1"/>
</dbReference>
<dbReference type="Gene3D" id="1.10.260.40">
    <property type="entry name" value="lambda repressor-like DNA-binding domains"/>
    <property type="match status" value="1"/>
</dbReference>